<gene>
    <name evidence="1" type="ORF">E5331_10820</name>
</gene>
<accession>A0AC61RF00</accession>
<keyword evidence="2" id="KW-1185">Reference proteome</keyword>
<evidence type="ECO:0000313" key="1">
    <source>
        <dbReference type="EMBL" id="TGY78362.1"/>
    </source>
</evidence>
<reference evidence="1" key="1">
    <citation type="submission" date="2019-04" db="EMBL/GenBank/DDBJ databases">
        <title>Microbes associate with the intestines of laboratory mice.</title>
        <authorList>
            <person name="Navarre W."/>
            <person name="Wong E."/>
            <person name="Huang K."/>
            <person name="Tropini C."/>
            <person name="Ng K."/>
            <person name="Yu B."/>
        </authorList>
    </citation>
    <scope>NUCLEOTIDE SEQUENCE</scope>
    <source>
        <strain evidence="1">NM04_E33</strain>
    </source>
</reference>
<dbReference type="Proteomes" id="UP000306319">
    <property type="component" value="Unassembled WGS sequence"/>
</dbReference>
<name>A0AC61RF00_9BACT</name>
<sequence length="792" mass="88636">MNPFRNLFRKGRSNLLKIICLAFGITAGLMLIAKVHFESSYDTYFPDNERVYQLRTYVTRTTDGEDKEYGQISGGVAPGMMAEIPEVEAATRMTLMFDPETKFKIGDEDKIKMNLILADSLWFDVFSTKVLIGDPRQVLGKPLGLMVSRSVAEKLGGVESAIGKTIVPEGYDDWKLTVEGVYEDCPENSTLRYDALTSIYAFPKWSLENWLGNDRYMGFVKLRENVVPSEVVPKMRKVQEKHVDLSQLEESGLDLSYGLMRMAELHREDAKVRNLNNMMLLVAAVMIVIAVLNYILIVLSSLGVRVKEIAVRKCYGISGRGIVGIVAEESLVNLILALLLGVVMAFAFKDMVEGILEVSYEALFTPASLAILLGIIGVILLITVCVPSFFFMRIPVTGAFRRLRSSRGIWKKSLLFVEFAGAAYVAVMLMNITRQYNYMMDYDLGYEVDNLLYANLSTLEKSQREAIVSEISRLPQVEGVAMACSLPISMQSGNNVSLPGDYKELFNYTDLYFVTDGWFETMGVPVIEGNGFHPGESNERNVMVSRSFVDKMRAVASLEDSPIGWEFIFSEHSKNESDRFKVVGVFEDMKVGTAQGFDERPQVIFHDNPNNELWLPGNVVVRLGEISSENIAAVNQAIRKVVPDAELMAESYRLLVNQSYTSDRNLRDSLVACCIIALVITLAGLIGYVSDMLNSRRREIAIRKVNGADTSDIMKMLIRKITMIALPSMSCGAILGWISTESWLSNYPQHISQSVPLTILSMLVIYLIVFICVIIRAHRSASENPIKALYQN</sequence>
<organism evidence="1 2">
    <name type="scientific">Lepagella muris</name>
    <dbReference type="NCBI Taxonomy" id="3032870"/>
    <lineage>
        <taxon>Bacteria</taxon>
        <taxon>Pseudomonadati</taxon>
        <taxon>Bacteroidota</taxon>
        <taxon>Bacteroidia</taxon>
        <taxon>Bacteroidales</taxon>
        <taxon>Muribaculaceae</taxon>
        <taxon>Lepagella</taxon>
    </lineage>
</organism>
<comment type="caution">
    <text evidence="1">The sequence shown here is derived from an EMBL/GenBank/DDBJ whole genome shotgun (WGS) entry which is preliminary data.</text>
</comment>
<protein>
    <submittedName>
        <fullName evidence="1">ABC transporter permease</fullName>
    </submittedName>
</protein>
<dbReference type="EMBL" id="SRYB01000014">
    <property type="protein sequence ID" value="TGY78362.1"/>
    <property type="molecule type" value="Genomic_DNA"/>
</dbReference>
<evidence type="ECO:0000313" key="2">
    <source>
        <dbReference type="Proteomes" id="UP000306319"/>
    </source>
</evidence>
<proteinExistence type="predicted"/>